<dbReference type="KEGG" id="jre:108987541"/>
<accession>A0A2I4E9D0</accession>
<keyword evidence="5" id="KW-1185">Reference proteome</keyword>
<dbReference type="Gramene" id="Jr01_19190_p1">
    <property type="protein sequence ID" value="cds.Jr01_19190_p1"/>
    <property type="gene ID" value="Jr01_19190"/>
</dbReference>
<dbReference type="GeneID" id="108987541"/>
<proteinExistence type="predicted"/>
<evidence type="ECO:0000256" key="4">
    <source>
        <dbReference type="ARBA" id="ARBA00023136"/>
    </source>
</evidence>
<sequence length="192" mass="20981">MAAGKSTSRRGLKICCAVTAIFLVLIAAVLVALSFTMLKPKDPRISLHLEGLQNFDLSMLMNATANVTLGTVFTVENRNYASFRYKNTTAYVDFHGDLVGEALIGERYVPARGKLNVTTSVTLMTGNLVMNPHFFADLGSGSLNLTSTATLVGKTSLLKIFKKHATVYNRCNISVFVFTRSVESICETKLKM</sequence>
<evidence type="ECO:0000313" key="5">
    <source>
        <dbReference type="Proteomes" id="UP000235220"/>
    </source>
</evidence>
<dbReference type="InterPro" id="IPR004864">
    <property type="entry name" value="LEA_2"/>
</dbReference>
<protein>
    <submittedName>
        <fullName evidence="6">Uncharacterized protein LOC108987541</fullName>
    </submittedName>
</protein>
<dbReference type="PANTHER" id="PTHR31234">
    <property type="entry name" value="LATE EMBRYOGENESIS ABUNDANT (LEA) HYDROXYPROLINE-RICH GLYCOPROTEIN FAMILY"/>
    <property type="match status" value="1"/>
</dbReference>
<evidence type="ECO:0000256" key="3">
    <source>
        <dbReference type="ARBA" id="ARBA00022989"/>
    </source>
</evidence>
<keyword evidence="3" id="KW-1133">Transmembrane helix</keyword>
<organism evidence="5 6">
    <name type="scientific">Juglans regia</name>
    <name type="common">English walnut</name>
    <dbReference type="NCBI Taxonomy" id="51240"/>
    <lineage>
        <taxon>Eukaryota</taxon>
        <taxon>Viridiplantae</taxon>
        <taxon>Streptophyta</taxon>
        <taxon>Embryophyta</taxon>
        <taxon>Tracheophyta</taxon>
        <taxon>Spermatophyta</taxon>
        <taxon>Magnoliopsida</taxon>
        <taxon>eudicotyledons</taxon>
        <taxon>Gunneridae</taxon>
        <taxon>Pentapetalae</taxon>
        <taxon>rosids</taxon>
        <taxon>fabids</taxon>
        <taxon>Fagales</taxon>
        <taxon>Juglandaceae</taxon>
        <taxon>Juglans</taxon>
    </lineage>
</organism>
<dbReference type="GO" id="GO:0016020">
    <property type="term" value="C:membrane"/>
    <property type="evidence" value="ECO:0007669"/>
    <property type="project" value="UniProtKB-SubCell"/>
</dbReference>
<keyword evidence="2" id="KW-0812">Transmembrane</keyword>
<gene>
    <name evidence="6" type="primary">LOC108987541</name>
</gene>
<name>A0A2I4E9D0_JUGRE</name>
<reference evidence="6" key="1">
    <citation type="submission" date="2025-08" db="UniProtKB">
        <authorList>
            <consortium name="RefSeq"/>
        </authorList>
    </citation>
    <scope>IDENTIFICATION</scope>
    <source>
        <tissue evidence="6">Leaves</tissue>
    </source>
</reference>
<dbReference type="PANTHER" id="PTHR31234:SF65">
    <property type="entry name" value="LATE EMBRYOGENESIS ABUNDANT PROTEIN, LEA_2 SUBGROUP"/>
    <property type="match status" value="1"/>
</dbReference>
<keyword evidence="4" id="KW-0472">Membrane</keyword>
<evidence type="ECO:0000256" key="2">
    <source>
        <dbReference type="ARBA" id="ARBA00022692"/>
    </source>
</evidence>
<dbReference type="Proteomes" id="UP000235220">
    <property type="component" value="Chromosome 1"/>
</dbReference>
<dbReference type="RefSeq" id="XP_018816015.2">
    <property type="nucleotide sequence ID" value="XM_018960470.2"/>
</dbReference>
<evidence type="ECO:0000256" key="1">
    <source>
        <dbReference type="ARBA" id="ARBA00004167"/>
    </source>
</evidence>
<dbReference type="InterPro" id="IPR044839">
    <property type="entry name" value="NDR1-like"/>
</dbReference>
<dbReference type="Pfam" id="PF03168">
    <property type="entry name" value="LEA_2"/>
    <property type="match status" value="1"/>
</dbReference>
<evidence type="ECO:0000313" key="6">
    <source>
        <dbReference type="RefSeq" id="XP_018816015.2"/>
    </source>
</evidence>
<dbReference type="AlphaFoldDB" id="A0A2I4E9D0"/>
<dbReference type="STRING" id="51240.A0A2I4E9D0"/>
<dbReference type="GO" id="GO:0098542">
    <property type="term" value="P:defense response to other organism"/>
    <property type="evidence" value="ECO:0007669"/>
    <property type="project" value="InterPro"/>
</dbReference>
<comment type="subcellular location">
    <subcellularLocation>
        <location evidence="1">Membrane</location>
        <topology evidence="1">Single-pass membrane protein</topology>
    </subcellularLocation>
</comment>
<dbReference type="OrthoDB" id="674678at2759"/>